<evidence type="ECO:0000313" key="2">
    <source>
        <dbReference type="EMBL" id="NNH03764.1"/>
    </source>
</evidence>
<dbReference type="AlphaFoldDB" id="A0A7Y2LZN4"/>
<keyword evidence="1" id="KW-1133">Transmembrane helix</keyword>
<evidence type="ECO:0000256" key="1">
    <source>
        <dbReference type="SAM" id="Phobius"/>
    </source>
</evidence>
<keyword evidence="1" id="KW-0472">Membrane</keyword>
<feature type="transmembrane region" description="Helical" evidence="1">
    <location>
        <begin position="38"/>
        <end position="63"/>
    </location>
</feature>
<evidence type="ECO:0000313" key="3">
    <source>
        <dbReference type="Proteomes" id="UP000543598"/>
    </source>
</evidence>
<dbReference type="RefSeq" id="WP_167036318.1">
    <property type="nucleotide sequence ID" value="NZ_BAAANA010000001.1"/>
</dbReference>
<feature type="transmembrane region" description="Helical" evidence="1">
    <location>
        <begin position="120"/>
        <end position="146"/>
    </location>
</feature>
<keyword evidence="3" id="KW-1185">Reference proteome</keyword>
<accession>A0A7Y2LZN4</accession>
<name>A0A7Y2LZN4_9MICO</name>
<gene>
    <name evidence="2" type="ORF">HLA99_07880</name>
</gene>
<feature type="transmembrane region" description="Helical" evidence="1">
    <location>
        <begin position="12"/>
        <end position="32"/>
    </location>
</feature>
<dbReference type="EMBL" id="JABEMB010000008">
    <property type="protein sequence ID" value="NNH03764.1"/>
    <property type="molecule type" value="Genomic_DNA"/>
</dbReference>
<keyword evidence="1" id="KW-0812">Transmembrane</keyword>
<comment type="caution">
    <text evidence="2">The sequence shown here is derived from an EMBL/GenBank/DDBJ whole genome shotgun (WGS) entry which is preliminary data.</text>
</comment>
<reference evidence="2 3" key="1">
    <citation type="submission" date="2020-05" db="EMBL/GenBank/DDBJ databases">
        <title>MicrobeNet Type strains.</title>
        <authorList>
            <person name="Nicholson A.C."/>
        </authorList>
    </citation>
    <scope>NUCLEOTIDE SEQUENCE [LARGE SCALE GENOMIC DNA]</scope>
    <source>
        <strain evidence="2 3">JCM 14282</strain>
    </source>
</reference>
<feature type="transmembrane region" description="Helical" evidence="1">
    <location>
        <begin position="75"/>
        <end position="95"/>
    </location>
</feature>
<dbReference type="Proteomes" id="UP000543598">
    <property type="component" value="Unassembled WGS sequence"/>
</dbReference>
<sequence>MWAASFGRFVYIAQWWAAVVLPVFVWIGRVLVGGYAGWIAVLGVLYLPLFVAALLVPPILTLFDRGVKPGRVARLGYSVASALLWVGILVLGAALPDAADAPGGGSALMTWTGMSLETSIAILTGASYLSLAAYIAVLALAVAGIARGRLIAPAT</sequence>
<organism evidence="2 3">
    <name type="scientific">Microbacterium ulmi</name>
    <dbReference type="NCBI Taxonomy" id="179095"/>
    <lineage>
        <taxon>Bacteria</taxon>
        <taxon>Bacillati</taxon>
        <taxon>Actinomycetota</taxon>
        <taxon>Actinomycetes</taxon>
        <taxon>Micrococcales</taxon>
        <taxon>Microbacteriaceae</taxon>
        <taxon>Microbacterium</taxon>
    </lineage>
</organism>
<protein>
    <submittedName>
        <fullName evidence="2">Uncharacterized protein</fullName>
    </submittedName>
</protein>
<proteinExistence type="predicted"/>